<dbReference type="Gene3D" id="1.25.10.10">
    <property type="entry name" value="Leucine-rich Repeat Variant"/>
    <property type="match status" value="1"/>
</dbReference>
<name>A0A3N5CD17_9BACL</name>
<sequence>MKIINIEPTPSPNTMKVVLDEEKNEMKSETYTSIEDTNPIFINALLEIEEVTSIFYALNFVSIDKHPKAEWKLVIPKIEETMDRINNSINDKSDHNNTDTHSAQMHQGNEDNTTQTMDLEFKVELLTFKEIPYQIKLSNRFNEERIQLSERFLDAVETVTLPHDNVIFMRQWIHFDDRYGNMNEEIDGIREEIEALYSDKQLDDLIKQAKETEYTVPKKEMKKVTLSEFEAASDWKERLRMLDHFPTPDESDYELLAVALQDEKAQVRRFAVVLLGMIEQAETLKYLDQALDDKNVSVRRTAGDCISDLGYKEALPIMEKALSDKSKLVRWRAAMFIYDEGNSDQLKTLHQHVDDDAYEVALQVKMAIHRIEGGEDAKGSVWKQISNRNNTE</sequence>
<dbReference type="AlphaFoldDB" id="A0A3N5CD17"/>
<gene>
    <name evidence="3" type="ORF">EDD62_0629</name>
</gene>
<dbReference type="Pfam" id="PF08712">
    <property type="entry name" value="Nfu_N"/>
    <property type="match status" value="1"/>
</dbReference>
<reference evidence="3 4" key="1">
    <citation type="submission" date="2018-11" db="EMBL/GenBank/DDBJ databases">
        <title>Genomic Encyclopedia of Type Strains, Phase IV (KMG-IV): sequencing the most valuable type-strain genomes for metagenomic binning, comparative biology and taxonomic classification.</title>
        <authorList>
            <person name="Goeker M."/>
        </authorList>
    </citation>
    <scope>NUCLEOTIDE SEQUENCE [LARGE SCALE GENOMIC DNA]</scope>
    <source>
        <strain evidence="3 4">DSM 29158</strain>
    </source>
</reference>
<evidence type="ECO:0000256" key="1">
    <source>
        <dbReference type="SAM" id="MobiDB-lite"/>
    </source>
</evidence>
<feature type="region of interest" description="Disordered" evidence="1">
    <location>
        <begin position="87"/>
        <end position="110"/>
    </location>
</feature>
<evidence type="ECO:0000313" key="3">
    <source>
        <dbReference type="EMBL" id="RPF57992.1"/>
    </source>
</evidence>
<feature type="compositionally biased region" description="Polar residues" evidence="1">
    <location>
        <begin position="99"/>
        <end position="110"/>
    </location>
</feature>
<dbReference type="RefSeq" id="WP_123807494.1">
    <property type="nucleotide sequence ID" value="NZ_RKRK01000002.1"/>
</dbReference>
<proteinExistence type="predicted"/>
<dbReference type="InterPro" id="IPR014824">
    <property type="entry name" value="Nfu/NifU_N"/>
</dbReference>
<evidence type="ECO:0000259" key="2">
    <source>
        <dbReference type="SMART" id="SM00932"/>
    </source>
</evidence>
<dbReference type="InterPro" id="IPR004155">
    <property type="entry name" value="PBS_lyase_HEAT"/>
</dbReference>
<dbReference type="InterPro" id="IPR011989">
    <property type="entry name" value="ARM-like"/>
</dbReference>
<keyword evidence="4" id="KW-1185">Reference proteome</keyword>
<protein>
    <submittedName>
        <fullName evidence="3">HEAT repeat protein</fullName>
    </submittedName>
</protein>
<dbReference type="SMART" id="SM00932">
    <property type="entry name" value="Nfu_N"/>
    <property type="match status" value="1"/>
</dbReference>
<dbReference type="Pfam" id="PF13646">
    <property type="entry name" value="HEAT_2"/>
    <property type="match status" value="1"/>
</dbReference>
<dbReference type="SUPFAM" id="SSF48371">
    <property type="entry name" value="ARM repeat"/>
    <property type="match status" value="1"/>
</dbReference>
<accession>A0A3N5CD17</accession>
<dbReference type="OrthoDB" id="420201at2"/>
<comment type="caution">
    <text evidence="3">The sequence shown here is derived from an EMBL/GenBank/DDBJ whole genome shotgun (WGS) entry which is preliminary data.</text>
</comment>
<dbReference type="SUPFAM" id="SSF110836">
    <property type="entry name" value="Hypothetical protein SAV1430"/>
    <property type="match status" value="1"/>
</dbReference>
<feature type="domain" description="Scaffold protein Nfu/NifU N-terminal" evidence="2">
    <location>
        <begin position="4"/>
        <end position="89"/>
    </location>
</feature>
<dbReference type="EMBL" id="RKRK01000002">
    <property type="protein sequence ID" value="RPF57992.1"/>
    <property type="molecule type" value="Genomic_DNA"/>
</dbReference>
<dbReference type="Proteomes" id="UP000277108">
    <property type="component" value="Unassembled WGS sequence"/>
</dbReference>
<dbReference type="InterPro" id="IPR036498">
    <property type="entry name" value="Nfu/NifU_N_sf"/>
</dbReference>
<organism evidence="3 4">
    <name type="scientific">Abyssicoccus albus</name>
    <dbReference type="NCBI Taxonomy" id="1817405"/>
    <lineage>
        <taxon>Bacteria</taxon>
        <taxon>Bacillati</taxon>
        <taxon>Bacillota</taxon>
        <taxon>Bacilli</taxon>
        <taxon>Bacillales</taxon>
        <taxon>Abyssicoccaceae</taxon>
    </lineage>
</organism>
<dbReference type="InterPro" id="IPR025989">
    <property type="entry name" value="Virulence_F_dom"/>
</dbReference>
<dbReference type="Gene3D" id="3.30.1370.70">
    <property type="entry name" value="Scaffold protein Nfu/NifU, N-terminal domain"/>
    <property type="match status" value="1"/>
</dbReference>
<dbReference type="InterPro" id="IPR016024">
    <property type="entry name" value="ARM-type_fold"/>
</dbReference>
<evidence type="ECO:0000313" key="4">
    <source>
        <dbReference type="Proteomes" id="UP000277108"/>
    </source>
</evidence>
<dbReference type="Pfam" id="PF13769">
    <property type="entry name" value="Virulence_fact"/>
    <property type="match status" value="1"/>
</dbReference>
<dbReference type="SMART" id="SM00567">
    <property type="entry name" value="EZ_HEAT"/>
    <property type="match status" value="3"/>
</dbReference>